<organism evidence="8 9">
    <name type="scientific">Novosphingobium pituita</name>
    <dbReference type="NCBI Taxonomy" id="3056842"/>
    <lineage>
        <taxon>Bacteria</taxon>
        <taxon>Pseudomonadati</taxon>
        <taxon>Pseudomonadota</taxon>
        <taxon>Alphaproteobacteria</taxon>
        <taxon>Sphingomonadales</taxon>
        <taxon>Sphingomonadaceae</taxon>
        <taxon>Novosphingobium</taxon>
    </lineage>
</organism>
<dbReference type="Proteomes" id="UP001187221">
    <property type="component" value="Unassembled WGS sequence"/>
</dbReference>
<proteinExistence type="inferred from homology"/>
<dbReference type="PANTHER" id="PTHR30237">
    <property type="entry name" value="MURAMOYLTETRAPEPTIDE CARBOXYPEPTIDASE"/>
    <property type="match status" value="1"/>
</dbReference>
<evidence type="ECO:0000256" key="5">
    <source>
        <dbReference type="ARBA" id="ARBA00022825"/>
    </source>
</evidence>
<dbReference type="InterPro" id="IPR003507">
    <property type="entry name" value="S66_fam"/>
</dbReference>
<dbReference type="EMBL" id="BTFW01000001">
    <property type="protein sequence ID" value="GMM62261.1"/>
    <property type="molecule type" value="Genomic_DNA"/>
</dbReference>
<feature type="domain" description="LD-carboxypeptidase N-terminal" evidence="6">
    <location>
        <begin position="16"/>
        <end position="128"/>
    </location>
</feature>
<evidence type="ECO:0000256" key="1">
    <source>
        <dbReference type="ARBA" id="ARBA00010233"/>
    </source>
</evidence>
<evidence type="ECO:0000313" key="8">
    <source>
        <dbReference type="EMBL" id="GMM62261.1"/>
    </source>
</evidence>
<dbReference type="InterPro" id="IPR027461">
    <property type="entry name" value="Carboxypeptidase_A_C_sf"/>
</dbReference>
<dbReference type="Gene3D" id="3.40.50.10740">
    <property type="entry name" value="Class I glutamine amidotransferase-like"/>
    <property type="match status" value="1"/>
</dbReference>
<dbReference type="Gene3D" id="3.50.30.60">
    <property type="entry name" value="LD-carboxypeptidase A C-terminal domain-like"/>
    <property type="match status" value="1"/>
</dbReference>
<dbReference type="InterPro" id="IPR029062">
    <property type="entry name" value="Class_I_gatase-like"/>
</dbReference>
<evidence type="ECO:0000313" key="9">
    <source>
        <dbReference type="Proteomes" id="UP001187221"/>
    </source>
</evidence>
<keyword evidence="3" id="KW-0645">Protease</keyword>
<dbReference type="PANTHER" id="PTHR30237:SF2">
    <property type="entry name" value="MUREIN TETRAPEPTIDE CARBOXYPEPTIDASE"/>
    <property type="match status" value="1"/>
</dbReference>
<keyword evidence="2" id="KW-0121">Carboxypeptidase</keyword>
<accession>A0ABQ6PDE0</accession>
<evidence type="ECO:0000259" key="6">
    <source>
        <dbReference type="Pfam" id="PF02016"/>
    </source>
</evidence>
<reference evidence="8 9" key="1">
    <citation type="submission" date="2023-06" db="EMBL/GenBank/DDBJ databases">
        <title>Draft genome sequence of Novosphingobium sp. strain IK01.</title>
        <authorList>
            <person name="Hatamoto M."/>
            <person name="Ikarashi T."/>
            <person name="Yamaguchi T."/>
        </authorList>
    </citation>
    <scope>NUCLEOTIDE SEQUENCE [LARGE SCALE GENOMIC DNA]</scope>
    <source>
        <strain evidence="8 9">IK01</strain>
    </source>
</reference>
<dbReference type="Pfam" id="PF02016">
    <property type="entry name" value="Peptidase_S66"/>
    <property type="match status" value="1"/>
</dbReference>
<feature type="domain" description="LD-carboxypeptidase C-terminal" evidence="7">
    <location>
        <begin position="177"/>
        <end position="284"/>
    </location>
</feature>
<dbReference type="InterPro" id="IPR040921">
    <property type="entry name" value="Peptidase_S66C"/>
</dbReference>
<dbReference type="SUPFAM" id="SSF52317">
    <property type="entry name" value="Class I glutamine amidotransferase-like"/>
    <property type="match status" value="1"/>
</dbReference>
<evidence type="ECO:0000256" key="4">
    <source>
        <dbReference type="ARBA" id="ARBA00022801"/>
    </source>
</evidence>
<dbReference type="Pfam" id="PF17676">
    <property type="entry name" value="Peptidase_S66C"/>
    <property type="match status" value="1"/>
</dbReference>
<dbReference type="InterPro" id="IPR040449">
    <property type="entry name" value="Peptidase_S66_N"/>
</dbReference>
<comment type="caution">
    <text evidence="8">The sequence shown here is derived from an EMBL/GenBank/DDBJ whole genome shotgun (WGS) entry which is preliminary data.</text>
</comment>
<gene>
    <name evidence="8" type="ORF">NUTIK01_30380</name>
</gene>
<evidence type="ECO:0000256" key="3">
    <source>
        <dbReference type="ARBA" id="ARBA00022670"/>
    </source>
</evidence>
<dbReference type="CDD" id="cd07025">
    <property type="entry name" value="Peptidase_S66"/>
    <property type="match status" value="1"/>
</dbReference>
<keyword evidence="9" id="KW-1185">Reference proteome</keyword>
<sequence length="290" mass="30937">MDARRKPPYEHPMIHIAVCAPSTPFTRDDAARVEALVGQVPGLSIAFHDQCFASEGHFAGSDALRLAAFVECANDRAVDAVWFARGGYGAGRIAQDAMGRLGAAACGKTYLGYSDGGVLLAALYRAGIGRPVHAPMPVDLRRAGGEAAVRRVLDWLAGDPQGLEPSLVSEARPVVAFNLMTLAMIMGTPVMPDLAGHVVMVEEVSEHDYAVDRLLFHVTAGLQQAGAAGLRIGRVSQVPENDRPFGFCVDQMVRHWCDRTGLAFLGRADIGHDADNRIVPFGVAGRARGQ</sequence>
<evidence type="ECO:0000259" key="7">
    <source>
        <dbReference type="Pfam" id="PF17676"/>
    </source>
</evidence>
<keyword evidence="5" id="KW-0720">Serine protease</keyword>
<protein>
    <submittedName>
        <fullName evidence="8">LD-carboxypeptidase</fullName>
    </submittedName>
</protein>
<dbReference type="SUPFAM" id="SSF141986">
    <property type="entry name" value="LD-carboxypeptidase A C-terminal domain-like"/>
    <property type="match status" value="1"/>
</dbReference>
<comment type="similarity">
    <text evidence="1">Belongs to the peptidase S66 family.</text>
</comment>
<evidence type="ECO:0000256" key="2">
    <source>
        <dbReference type="ARBA" id="ARBA00022645"/>
    </source>
</evidence>
<name>A0ABQ6PDE0_9SPHN</name>
<keyword evidence="4" id="KW-0378">Hydrolase</keyword>
<dbReference type="InterPro" id="IPR027478">
    <property type="entry name" value="LdcA_N"/>
</dbReference>